<reference evidence="3 4" key="1">
    <citation type="journal article" date="2025" name="Microbiol. Resour. Announc.">
        <title>Draft genome sequences for Neonectria magnoliae and Neonectria punicea, canker pathogens of Liriodendron tulipifera and Acer saccharum in West Virginia.</title>
        <authorList>
            <person name="Petronek H.M."/>
            <person name="Kasson M.T."/>
            <person name="Metheny A.M."/>
            <person name="Stauder C.M."/>
            <person name="Lovett B."/>
            <person name="Lynch S.C."/>
            <person name="Garnas J.R."/>
            <person name="Kasson L.R."/>
            <person name="Stajich J.E."/>
        </authorList>
    </citation>
    <scope>NUCLEOTIDE SEQUENCE [LARGE SCALE GENOMIC DNA]</scope>
    <source>
        <strain evidence="3 4">NRRL 64651</strain>
    </source>
</reference>
<dbReference type="SUPFAM" id="SSF51905">
    <property type="entry name" value="FAD/NAD(P)-binding domain"/>
    <property type="match status" value="1"/>
</dbReference>
<name>A0ABR1IGZ7_9HYPO</name>
<evidence type="ECO:0000259" key="2">
    <source>
        <dbReference type="Pfam" id="PF05199"/>
    </source>
</evidence>
<dbReference type="Pfam" id="PF05199">
    <property type="entry name" value="GMC_oxred_C"/>
    <property type="match status" value="1"/>
</dbReference>
<dbReference type="InterPro" id="IPR012132">
    <property type="entry name" value="GMC_OxRdtase"/>
</dbReference>
<evidence type="ECO:0000256" key="1">
    <source>
        <dbReference type="ARBA" id="ARBA00010790"/>
    </source>
</evidence>
<comment type="similarity">
    <text evidence="1">Belongs to the GMC oxidoreductase family.</text>
</comment>
<dbReference type="PANTHER" id="PTHR11552">
    <property type="entry name" value="GLUCOSE-METHANOL-CHOLINE GMC OXIDOREDUCTASE"/>
    <property type="match status" value="1"/>
</dbReference>
<protein>
    <recommendedName>
        <fullName evidence="2">Glucose-methanol-choline oxidoreductase C-terminal domain-containing protein</fullName>
    </recommendedName>
</protein>
<keyword evidence="4" id="KW-1185">Reference proteome</keyword>
<proteinExistence type="inferred from homology"/>
<accession>A0ABR1IGZ7</accession>
<evidence type="ECO:0000313" key="4">
    <source>
        <dbReference type="Proteomes" id="UP001498421"/>
    </source>
</evidence>
<feature type="domain" description="Glucose-methanol-choline oxidoreductase C-terminal" evidence="2">
    <location>
        <begin position="90"/>
        <end position="200"/>
    </location>
</feature>
<dbReference type="PANTHER" id="PTHR11552:SF147">
    <property type="entry name" value="CHOLINE DEHYDROGENASE, MITOCHONDRIAL"/>
    <property type="match status" value="1"/>
</dbReference>
<dbReference type="SUPFAM" id="SSF54373">
    <property type="entry name" value="FAD-linked reductases, C-terminal domain"/>
    <property type="match status" value="1"/>
</dbReference>
<comment type="caution">
    <text evidence="3">The sequence shown here is derived from an EMBL/GenBank/DDBJ whole genome shotgun (WGS) entry which is preliminary data.</text>
</comment>
<dbReference type="InterPro" id="IPR007867">
    <property type="entry name" value="GMC_OxRtase_C"/>
</dbReference>
<dbReference type="InterPro" id="IPR036188">
    <property type="entry name" value="FAD/NAD-bd_sf"/>
</dbReference>
<organism evidence="3 4">
    <name type="scientific">Neonectria magnoliae</name>
    <dbReference type="NCBI Taxonomy" id="2732573"/>
    <lineage>
        <taxon>Eukaryota</taxon>
        <taxon>Fungi</taxon>
        <taxon>Dikarya</taxon>
        <taxon>Ascomycota</taxon>
        <taxon>Pezizomycotina</taxon>
        <taxon>Sordariomycetes</taxon>
        <taxon>Hypocreomycetidae</taxon>
        <taxon>Hypocreales</taxon>
        <taxon>Nectriaceae</taxon>
        <taxon>Neonectria</taxon>
    </lineage>
</organism>
<dbReference type="Proteomes" id="UP001498421">
    <property type="component" value="Unassembled WGS sequence"/>
</dbReference>
<evidence type="ECO:0000313" key="3">
    <source>
        <dbReference type="EMBL" id="KAK7432076.1"/>
    </source>
</evidence>
<gene>
    <name evidence="3" type="ORF">QQZ08_001366</name>
</gene>
<dbReference type="EMBL" id="JAZAVK010000007">
    <property type="protein sequence ID" value="KAK7432076.1"/>
    <property type="molecule type" value="Genomic_DNA"/>
</dbReference>
<dbReference type="Gene3D" id="3.30.560.10">
    <property type="entry name" value="Glucose Oxidase, domain 3"/>
    <property type="match status" value="1"/>
</dbReference>
<dbReference type="Gene3D" id="3.50.50.60">
    <property type="entry name" value="FAD/NAD(P)-binding domain"/>
    <property type="match status" value="1"/>
</dbReference>
<sequence>MEAVFTKQKSPRTCCPARIDKYLEKSPEYVAFKESNGGIDPFGPAAQPHFETDFVPMFCDAFQWHIPTPPEGDYMTVIVDLLRPLSKNETVTLNSANPLDQANININFFSNDLDLVAMRQGVRFVDHIILNGDGMKDFVEEDYPWATPRTSDDYGHYDQGAGAVDSKLKIFGVDNLRVIDASIIPVIPDCRIQNLVYMIAEKGADMIKAAYPSLYA</sequence>